<proteinExistence type="predicted"/>
<evidence type="ECO:0000313" key="1">
    <source>
        <dbReference type="EMBL" id="KKM95044.1"/>
    </source>
</evidence>
<organism evidence="1">
    <name type="scientific">marine sediment metagenome</name>
    <dbReference type="NCBI Taxonomy" id="412755"/>
    <lineage>
        <taxon>unclassified sequences</taxon>
        <taxon>metagenomes</taxon>
        <taxon>ecological metagenomes</taxon>
    </lineage>
</organism>
<sequence>MAKAHDRILEIALTCDEGDDTTVITAVNYYRHRGQLIDTNPRVLTITAGSAAANHETEMGEAVPPPTIIRIASTFQA</sequence>
<dbReference type="AlphaFoldDB" id="A0A0F9LJ69"/>
<reference evidence="1" key="1">
    <citation type="journal article" date="2015" name="Nature">
        <title>Complex archaea that bridge the gap between prokaryotes and eukaryotes.</title>
        <authorList>
            <person name="Spang A."/>
            <person name="Saw J.H."/>
            <person name="Jorgensen S.L."/>
            <person name="Zaremba-Niedzwiedzka K."/>
            <person name="Martijn J."/>
            <person name="Lind A.E."/>
            <person name="van Eijk R."/>
            <person name="Schleper C."/>
            <person name="Guy L."/>
            <person name="Ettema T.J."/>
        </authorList>
    </citation>
    <scope>NUCLEOTIDE SEQUENCE</scope>
</reference>
<protein>
    <submittedName>
        <fullName evidence="1">Uncharacterized protein</fullName>
    </submittedName>
</protein>
<comment type="caution">
    <text evidence="1">The sequence shown here is derived from an EMBL/GenBank/DDBJ whole genome shotgun (WGS) entry which is preliminary data.</text>
</comment>
<accession>A0A0F9LJ69</accession>
<dbReference type="EMBL" id="LAZR01006060">
    <property type="protein sequence ID" value="KKM95044.1"/>
    <property type="molecule type" value="Genomic_DNA"/>
</dbReference>
<gene>
    <name evidence="1" type="ORF">LCGC14_1192280</name>
</gene>
<name>A0A0F9LJ69_9ZZZZ</name>